<keyword evidence="2" id="KW-1185">Reference proteome</keyword>
<name>A0A0M3KKF3_ANISI</name>
<organism evidence="3">
    <name type="scientific">Anisakis simplex</name>
    <name type="common">Herring worm</name>
    <dbReference type="NCBI Taxonomy" id="6269"/>
    <lineage>
        <taxon>Eukaryota</taxon>
        <taxon>Metazoa</taxon>
        <taxon>Ecdysozoa</taxon>
        <taxon>Nematoda</taxon>
        <taxon>Chromadorea</taxon>
        <taxon>Rhabditida</taxon>
        <taxon>Spirurina</taxon>
        <taxon>Ascaridomorpha</taxon>
        <taxon>Ascaridoidea</taxon>
        <taxon>Anisakidae</taxon>
        <taxon>Anisakis</taxon>
        <taxon>Anisakis simplex complex</taxon>
    </lineage>
</organism>
<evidence type="ECO:0000313" key="2">
    <source>
        <dbReference type="Proteomes" id="UP000267096"/>
    </source>
</evidence>
<reference evidence="1 2" key="2">
    <citation type="submission" date="2018-11" db="EMBL/GenBank/DDBJ databases">
        <authorList>
            <consortium name="Pathogen Informatics"/>
        </authorList>
    </citation>
    <scope>NUCLEOTIDE SEQUENCE [LARGE SCALE GENOMIC DNA]</scope>
</reference>
<dbReference type="WBParaSite" id="ASIM_0002148301-mRNA-1">
    <property type="protein sequence ID" value="ASIM_0002148301-mRNA-1"/>
    <property type="gene ID" value="ASIM_0002148301"/>
</dbReference>
<protein>
    <submittedName>
        <fullName evidence="3">DUF1659 domain-containing protein</fullName>
    </submittedName>
</protein>
<gene>
    <name evidence="1" type="ORF">ASIM_LOCUS20851</name>
</gene>
<dbReference type="EMBL" id="UYRR01040979">
    <property type="protein sequence ID" value="VDK80268.1"/>
    <property type="molecule type" value="Genomic_DNA"/>
</dbReference>
<dbReference type="AlphaFoldDB" id="A0A0M3KKF3"/>
<dbReference type="Proteomes" id="UP000267096">
    <property type="component" value="Unassembled WGS sequence"/>
</dbReference>
<sequence>MKFVENEKGYENETNNRDELIFSASETEVQSASSLLAKHDLGRLTIKEYRGNV</sequence>
<proteinExistence type="predicted"/>
<reference evidence="3" key="1">
    <citation type="submission" date="2017-02" db="UniProtKB">
        <authorList>
            <consortium name="WormBaseParasite"/>
        </authorList>
    </citation>
    <scope>IDENTIFICATION</scope>
</reference>
<evidence type="ECO:0000313" key="1">
    <source>
        <dbReference type="EMBL" id="VDK80268.1"/>
    </source>
</evidence>
<accession>A0A0M3KKF3</accession>
<evidence type="ECO:0000313" key="3">
    <source>
        <dbReference type="WBParaSite" id="ASIM_0002148301-mRNA-1"/>
    </source>
</evidence>